<dbReference type="InterPro" id="IPR023346">
    <property type="entry name" value="Lysozyme-like_dom_sf"/>
</dbReference>
<dbReference type="OrthoDB" id="8477976at2"/>
<gene>
    <name evidence="1" type="ORF">BKE38_25015</name>
</gene>
<dbReference type="RefSeq" id="WP_076959999.1">
    <property type="nucleotide sequence ID" value="NZ_MLCO01000313.1"/>
</dbReference>
<protein>
    <recommendedName>
        <fullName evidence="3">Transglycosylase SLT domain-containing protein</fullName>
    </recommendedName>
</protein>
<dbReference type="Gene3D" id="1.10.530.10">
    <property type="match status" value="1"/>
</dbReference>
<dbReference type="EMBL" id="MLCO01000313">
    <property type="protein sequence ID" value="ONG46704.1"/>
    <property type="molecule type" value="Genomic_DNA"/>
</dbReference>
<evidence type="ECO:0008006" key="3">
    <source>
        <dbReference type="Google" id="ProtNLM"/>
    </source>
</evidence>
<accession>A0A1V2GW29</accession>
<evidence type="ECO:0000313" key="1">
    <source>
        <dbReference type="EMBL" id="ONG46704.1"/>
    </source>
</evidence>
<organism evidence="1 2">
    <name type="scientific">Teichococcus deserti</name>
    <dbReference type="NCBI Taxonomy" id="1817963"/>
    <lineage>
        <taxon>Bacteria</taxon>
        <taxon>Pseudomonadati</taxon>
        <taxon>Pseudomonadota</taxon>
        <taxon>Alphaproteobacteria</taxon>
        <taxon>Acetobacterales</taxon>
        <taxon>Roseomonadaceae</taxon>
        <taxon>Roseomonas</taxon>
    </lineage>
</organism>
<comment type="caution">
    <text evidence="1">The sequence shown here is derived from an EMBL/GenBank/DDBJ whole genome shotgun (WGS) entry which is preliminary data.</text>
</comment>
<dbReference type="SUPFAM" id="SSF53955">
    <property type="entry name" value="Lysozyme-like"/>
    <property type="match status" value="1"/>
</dbReference>
<name>A0A1V2GW29_9PROT</name>
<proteinExistence type="predicted"/>
<keyword evidence="2" id="KW-1185">Reference proteome</keyword>
<dbReference type="AlphaFoldDB" id="A0A1V2GW29"/>
<sequence length="357" mass="37277">MPLPVGISEGVNKALDPAQDRMGAAAGAAAALPRSEQLGRFRVDSQVAGALRNAAKATGLGFNVLAAKAAMESGFRADAQASTSSARGLFQFIDQTWLGVVQAHGAEHGLGNEAAAISRSGSRLIVNDPAMRTRILALRDDPAISARLGAEHLKDLSDALRPALGGRAPDPTELYLGHFLGLRGATELLRAAASDPARAASDILPEAARANPAIFRGADGNPLSVQQLMDRLRARVGQIYASLGMAAPSGPVELAPGAAVAVMASQPAAPVASEEPLWWGRGNPARILHPSEQAMASSLVEVFSRMNRAATQRGRDDAPGELPGRVLEALREQATTLPETSIDPLAEARRAYRPVEI</sequence>
<reference evidence="1 2" key="1">
    <citation type="submission" date="2016-10" db="EMBL/GenBank/DDBJ databases">
        <title>Draft Genome sequence of Roseomonas sp. strain M3.</title>
        <authorList>
            <person name="Subhash Y."/>
            <person name="Lee S."/>
        </authorList>
    </citation>
    <scope>NUCLEOTIDE SEQUENCE [LARGE SCALE GENOMIC DNA]</scope>
    <source>
        <strain evidence="1 2">M3</strain>
    </source>
</reference>
<evidence type="ECO:0000313" key="2">
    <source>
        <dbReference type="Proteomes" id="UP000188879"/>
    </source>
</evidence>
<dbReference type="Proteomes" id="UP000188879">
    <property type="component" value="Unassembled WGS sequence"/>
</dbReference>